<dbReference type="PANTHER" id="PTHR43153:SF1">
    <property type="entry name" value="ELECTRON TRANSFER FLAVOPROTEIN SUBUNIT ALPHA, MITOCHONDRIAL"/>
    <property type="match status" value="1"/>
</dbReference>
<evidence type="ECO:0000313" key="1">
    <source>
        <dbReference type="EMBL" id="CAB4864284.1"/>
    </source>
</evidence>
<reference evidence="1" key="1">
    <citation type="submission" date="2020-05" db="EMBL/GenBank/DDBJ databases">
        <authorList>
            <person name="Chiriac C."/>
            <person name="Salcher M."/>
            <person name="Ghai R."/>
            <person name="Kavagutti S V."/>
        </authorList>
    </citation>
    <scope>NUCLEOTIDE SEQUENCE</scope>
</reference>
<dbReference type="InterPro" id="IPR001308">
    <property type="entry name" value="ETF_a/FixB"/>
</dbReference>
<dbReference type="InterPro" id="IPR029035">
    <property type="entry name" value="DHS-like_NAD/FAD-binding_dom"/>
</dbReference>
<dbReference type="GO" id="GO:0033539">
    <property type="term" value="P:fatty acid beta-oxidation using acyl-CoA dehydrogenase"/>
    <property type="evidence" value="ECO:0007669"/>
    <property type="project" value="TreeGrafter"/>
</dbReference>
<dbReference type="AlphaFoldDB" id="A0A6J7D5L8"/>
<dbReference type="SUPFAM" id="SSF52467">
    <property type="entry name" value="DHS-like NAD/FAD-binding domain"/>
    <property type="match status" value="1"/>
</dbReference>
<dbReference type="PANTHER" id="PTHR43153">
    <property type="entry name" value="ELECTRON TRANSFER FLAVOPROTEIN ALPHA"/>
    <property type="match status" value="1"/>
</dbReference>
<organism evidence="1">
    <name type="scientific">freshwater metagenome</name>
    <dbReference type="NCBI Taxonomy" id="449393"/>
    <lineage>
        <taxon>unclassified sequences</taxon>
        <taxon>metagenomes</taxon>
        <taxon>ecological metagenomes</taxon>
    </lineage>
</organism>
<protein>
    <submittedName>
        <fullName evidence="1">Unannotated protein</fullName>
    </submittedName>
</protein>
<gene>
    <name evidence="1" type="ORF">UFOPK3304_00635</name>
</gene>
<dbReference type="EMBL" id="CAFBLJ010000024">
    <property type="protein sequence ID" value="CAB4864284.1"/>
    <property type="molecule type" value="Genomic_DNA"/>
</dbReference>
<proteinExistence type="predicted"/>
<name>A0A6J7D5L8_9ZZZZ</name>
<dbReference type="GO" id="GO:0050660">
    <property type="term" value="F:flavin adenine dinucleotide binding"/>
    <property type="evidence" value="ECO:0007669"/>
    <property type="project" value="InterPro"/>
</dbReference>
<dbReference type="Gene3D" id="3.40.50.1220">
    <property type="entry name" value="TPP-binding domain"/>
    <property type="match status" value="1"/>
</dbReference>
<sequence length="47" mass="5029">MVGMKGSKNIIAINKDKEAPIFGIADLGIVGDVHKVLPKLIEALQSR</sequence>
<dbReference type="GO" id="GO:0009055">
    <property type="term" value="F:electron transfer activity"/>
    <property type="evidence" value="ECO:0007669"/>
    <property type="project" value="InterPro"/>
</dbReference>
<accession>A0A6J7D5L8</accession>